<dbReference type="Gene3D" id="3.40.630.10">
    <property type="entry name" value="Zn peptidases"/>
    <property type="match status" value="1"/>
</dbReference>
<evidence type="ECO:0000313" key="11">
    <source>
        <dbReference type="EMBL" id="MDQ0479970.1"/>
    </source>
</evidence>
<dbReference type="InterPro" id="IPR023358">
    <property type="entry name" value="Peptidase_M18_dom2"/>
</dbReference>
<reference evidence="11 12" key="1">
    <citation type="submission" date="2023-07" db="EMBL/GenBank/DDBJ databases">
        <title>Genomic Encyclopedia of Type Strains, Phase IV (KMG-IV): sequencing the most valuable type-strain genomes for metagenomic binning, comparative biology and taxonomic classification.</title>
        <authorList>
            <person name="Goeker M."/>
        </authorList>
    </citation>
    <scope>NUCLEOTIDE SEQUENCE [LARGE SCALE GENOMIC DNA]</scope>
    <source>
        <strain evidence="11 12">DSM 1400</strain>
    </source>
</reference>
<evidence type="ECO:0000256" key="4">
    <source>
        <dbReference type="ARBA" id="ARBA00022670"/>
    </source>
</evidence>
<keyword evidence="12" id="KW-1185">Reference proteome</keyword>
<evidence type="ECO:0000256" key="2">
    <source>
        <dbReference type="ARBA" id="ARBA00008290"/>
    </source>
</evidence>
<dbReference type="InterPro" id="IPR001948">
    <property type="entry name" value="Peptidase_M18"/>
</dbReference>
<comment type="cofactor">
    <cofactor evidence="1 10">
        <name>Zn(2+)</name>
        <dbReference type="ChEBI" id="CHEBI:29105"/>
    </cofactor>
</comment>
<name>A0ABU0JSC8_HATLI</name>
<dbReference type="Pfam" id="PF02127">
    <property type="entry name" value="Peptidase_M18"/>
    <property type="match status" value="1"/>
</dbReference>
<proteinExistence type="inferred from homology"/>
<keyword evidence="7 9" id="KW-0862">Zinc</keyword>
<dbReference type="RefSeq" id="WP_307355885.1">
    <property type="nucleotide sequence ID" value="NZ_BAAACJ010000030.1"/>
</dbReference>
<evidence type="ECO:0000256" key="3">
    <source>
        <dbReference type="ARBA" id="ARBA00022438"/>
    </source>
</evidence>
<evidence type="ECO:0000256" key="1">
    <source>
        <dbReference type="ARBA" id="ARBA00001947"/>
    </source>
</evidence>
<comment type="caution">
    <text evidence="11">The sequence shown here is derived from an EMBL/GenBank/DDBJ whole genome shotgun (WGS) entry which is preliminary data.</text>
</comment>
<dbReference type="EC" id="3.4.11.-" evidence="10"/>
<keyword evidence="3 9" id="KW-0031">Aminopeptidase</keyword>
<dbReference type="PANTHER" id="PTHR28570">
    <property type="entry name" value="ASPARTYL AMINOPEPTIDASE"/>
    <property type="match status" value="1"/>
</dbReference>
<keyword evidence="6 9" id="KW-0378">Hydrolase</keyword>
<gene>
    <name evidence="11" type="ORF">QOZ93_001713</name>
</gene>
<dbReference type="PRINTS" id="PR00932">
    <property type="entry name" value="AMINO1PTASE"/>
</dbReference>
<evidence type="ECO:0000256" key="8">
    <source>
        <dbReference type="ARBA" id="ARBA00023049"/>
    </source>
</evidence>
<evidence type="ECO:0000256" key="7">
    <source>
        <dbReference type="ARBA" id="ARBA00022833"/>
    </source>
</evidence>
<evidence type="ECO:0000256" key="10">
    <source>
        <dbReference type="RuleBase" id="RU004387"/>
    </source>
</evidence>
<dbReference type="PANTHER" id="PTHR28570:SF3">
    <property type="entry name" value="ASPARTYL AMINOPEPTIDASE"/>
    <property type="match status" value="1"/>
</dbReference>
<dbReference type="GO" id="GO:0004177">
    <property type="term" value="F:aminopeptidase activity"/>
    <property type="evidence" value="ECO:0007669"/>
    <property type="project" value="UniProtKB-KW"/>
</dbReference>
<dbReference type="NCBIfam" id="NF002759">
    <property type="entry name" value="PRK02813.1"/>
    <property type="match status" value="1"/>
</dbReference>
<keyword evidence="8 9" id="KW-0482">Metalloprotease</keyword>
<evidence type="ECO:0000256" key="9">
    <source>
        <dbReference type="RuleBase" id="RU004386"/>
    </source>
</evidence>
<dbReference type="Gene3D" id="2.30.250.10">
    <property type="entry name" value="Aminopeptidase i, Domain 2"/>
    <property type="match status" value="1"/>
</dbReference>
<evidence type="ECO:0000313" key="12">
    <source>
        <dbReference type="Proteomes" id="UP001224418"/>
    </source>
</evidence>
<evidence type="ECO:0000256" key="6">
    <source>
        <dbReference type="ARBA" id="ARBA00022801"/>
    </source>
</evidence>
<dbReference type="EMBL" id="JAUSWN010000013">
    <property type="protein sequence ID" value="MDQ0479970.1"/>
    <property type="molecule type" value="Genomic_DNA"/>
</dbReference>
<protein>
    <recommendedName>
        <fullName evidence="10">M18 family aminopeptidase</fullName>
        <ecNumber evidence="10">3.4.11.-</ecNumber>
    </recommendedName>
</protein>
<dbReference type="SUPFAM" id="SSF101821">
    <property type="entry name" value="Aminopeptidase/glucanase lid domain"/>
    <property type="match status" value="1"/>
</dbReference>
<sequence>MKSAEFAQELVDFLNESPSAFHAVKNVKNILNNAGFKELKEEEKWNLEKGRKYYMTKNNTALISFIVGTGEIEEEGFRLVGAHTDSPTFKIKPAPEMFVENYVRLNTEVYGGAILNTWFDRPLSIAGRVVVKGEDVFYPETKLLNINRPILIIPNVCIHMNRNVNSGMELNKQKDTIPVLSLVNQELEKGNYLINLIAEELKVNKEDIIDFDLYLYEFEKGCIMGLNNEFISASRLDDLQMVHAGIKALIDSKETKSTKIMICYDNEEVGSTTKQGADSEMLANVLERITLCLGKEREGYFRALAKSYIISADNAHAVHPNSPEKHDPTNRPLINKGPVIKISANQSYTTEADSGAVYELICKKAGVPYQKFVNRSDSRGGSTIGPISAAHLNIRSVDIGNPTLAMHSVRELAGVDDHLYVYKSFVEFYSL</sequence>
<evidence type="ECO:0000256" key="5">
    <source>
        <dbReference type="ARBA" id="ARBA00022723"/>
    </source>
</evidence>
<organism evidence="11 12">
    <name type="scientific">Hathewaya limosa</name>
    <name type="common">Clostridium limosum</name>
    <dbReference type="NCBI Taxonomy" id="1536"/>
    <lineage>
        <taxon>Bacteria</taxon>
        <taxon>Bacillati</taxon>
        <taxon>Bacillota</taxon>
        <taxon>Clostridia</taxon>
        <taxon>Eubacteriales</taxon>
        <taxon>Clostridiaceae</taxon>
        <taxon>Hathewaya</taxon>
    </lineage>
</organism>
<comment type="similarity">
    <text evidence="2 9">Belongs to the peptidase M18 family.</text>
</comment>
<keyword evidence="5 9" id="KW-0479">Metal-binding</keyword>
<accession>A0ABU0JSC8</accession>
<dbReference type="SUPFAM" id="SSF53187">
    <property type="entry name" value="Zn-dependent exopeptidases"/>
    <property type="match status" value="1"/>
</dbReference>
<keyword evidence="4 9" id="KW-0645">Protease</keyword>
<dbReference type="Proteomes" id="UP001224418">
    <property type="component" value="Unassembled WGS sequence"/>
</dbReference>
<dbReference type="CDD" id="cd05658">
    <property type="entry name" value="M18_DAP"/>
    <property type="match status" value="1"/>
</dbReference>